<keyword evidence="4 6" id="KW-0472">Membrane</keyword>
<evidence type="ECO:0000256" key="4">
    <source>
        <dbReference type="ARBA" id="ARBA00023136"/>
    </source>
</evidence>
<accession>A0A9X9XDS2</accession>
<reference evidence="7" key="1">
    <citation type="submission" date="2020-01" db="EMBL/GenBank/DDBJ databases">
        <authorList>
            <person name="Rat A."/>
        </authorList>
    </citation>
    <scope>NUCLEOTIDE SEQUENCE</scope>
    <source>
        <strain evidence="7">LMG 31228</strain>
    </source>
</reference>
<protein>
    <submittedName>
        <fullName evidence="7">DoxX family protein</fullName>
    </submittedName>
</protein>
<reference evidence="7" key="2">
    <citation type="journal article" date="2021" name="Syst. Appl. Microbiol.">
        <title>Roseomonas hellenica sp. nov., isolated from roots of wild-growing Alkanna tinctoria.</title>
        <authorList>
            <person name="Rat A."/>
            <person name="Naranjo H.D."/>
            <person name="Lebbe L."/>
            <person name="Cnockaert M."/>
            <person name="Krigas N."/>
            <person name="Grigoriadou K."/>
            <person name="Maloupa E."/>
            <person name="Willems A."/>
        </authorList>
    </citation>
    <scope>NUCLEOTIDE SEQUENCE</scope>
    <source>
        <strain evidence="7">LMG 31228</strain>
    </source>
</reference>
<keyword evidence="3 6" id="KW-1133">Transmembrane helix</keyword>
<evidence type="ECO:0000256" key="5">
    <source>
        <dbReference type="SAM" id="MobiDB-lite"/>
    </source>
</evidence>
<evidence type="ECO:0000313" key="8">
    <source>
        <dbReference type="Proteomes" id="UP001138709"/>
    </source>
</evidence>
<comment type="caution">
    <text evidence="7">The sequence shown here is derived from an EMBL/GenBank/DDBJ whole genome shotgun (WGS) entry which is preliminary data.</text>
</comment>
<sequence>MNHTRHGPATPGPATANRPQRGPARRPPRPWWKAGGPLPALIALLLDSRSFDILARVLLTFAFWTGGFAKLFDFGENAAMMESFGLQPGWAVNLVVLVVQIGASLLIILDRGTWLAAGALAVFTVLTVPIAHPFWAKEGEDAFRDLTVAVEHVSVIGGLAVCAILSRRRALRHERNAW</sequence>
<dbReference type="AlphaFoldDB" id="A0A9X9XDS2"/>
<dbReference type="EMBL" id="JAAEDL010000014">
    <property type="protein sequence ID" value="MBR0681858.1"/>
    <property type="molecule type" value="Genomic_DNA"/>
</dbReference>
<keyword evidence="8" id="KW-1185">Reference proteome</keyword>
<dbReference type="GO" id="GO:0016020">
    <property type="term" value="C:membrane"/>
    <property type="evidence" value="ECO:0007669"/>
    <property type="project" value="UniProtKB-SubCell"/>
</dbReference>
<evidence type="ECO:0000313" key="7">
    <source>
        <dbReference type="EMBL" id="MBR0681858.1"/>
    </source>
</evidence>
<dbReference type="Pfam" id="PF07681">
    <property type="entry name" value="DoxX"/>
    <property type="match status" value="1"/>
</dbReference>
<evidence type="ECO:0000256" key="3">
    <source>
        <dbReference type="ARBA" id="ARBA00022989"/>
    </source>
</evidence>
<dbReference type="Proteomes" id="UP001138709">
    <property type="component" value="Unassembled WGS sequence"/>
</dbReference>
<keyword evidence="2 6" id="KW-0812">Transmembrane</keyword>
<organism evidence="7 8">
    <name type="scientific">Neoroseomonas eburnea</name>
    <dbReference type="NCBI Taxonomy" id="1346889"/>
    <lineage>
        <taxon>Bacteria</taxon>
        <taxon>Pseudomonadati</taxon>
        <taxon>Pseudomonadota</taxon>
        <taxon>Alphaproteobacteria</taxon>
        <taxon>Acetobacterales</taxon>
        <taxon>Acetobacteraceae</taxon>
        <taxon>Neoroseomonas</taxon>
    </lineage>
</organism>
<evidence type="ECO:0000256" key="1">
    <source>
        <dbReference type="ARBA" id="ARBA00004141"/>
    </source>
</evidence>
<dbReference type="RefSeq" id="WP_211847377.1">
    <property type="nucleotide sequence ID" value="NZ_JAAEDL010000014.1"/>
</dbReference>
<proteinExistence type="predicted"/>
<dbReference type="InterPro" id="IPR032808">
    <property type="entry name" value="DoxX"/>
</dbReference>
<feature type="transmembrane region" description="Helical" evidence="6">
    <location>
        <begin position="53"/>
        <end position="69"/>
    </location>
</feature>
<feature type="transmembrane region" description="Helical" evidence="6">
    <location>
        <begin position="89"/>
        <end position="109"/>
    </location>
</feature>
<feature type="transmembrane region" description="Helical" evidence="6">
    <location>
        <begin position="146"/>
        <end position="165"/>
    </location>
</feature>
<comment type="subcellular location">
    <subcellularLocation>
        <location evidence="1">Membrane</location>
        <topology evidence="1">Multi-pass membrane protein</topology>
    </subcellularLocation>
</comment>
<gene>
    <name evidence="7" type="ORF">GXW74_15295</name>
</gene>
<feature type="transmembrane region" description="Helical" evidence="6">
    <location>
        <begin position="114"/>
        <end position="134"/>
    </location>
</feature>
<feature type="region of interest" description="Disordered" evidence="5">
    <location>
        <begin position="1"/>
        <end position="31"/>
    </location>
</feature>
<evidence type="ECO:0000256" key="6">
    <source>
        <dbReference type="SAM" id="Phobius"/>
    </source>
</evidence>
<evidence type="ECO:0000256" key="2">
    <source>
        <dbReference type="ARBA" id="ARBA00022692"/>
    </source>
</evidence>
<name>A0A9X9XDS2_9PROT</name>